<keyword evidence="3" id="KW-0009">Actin-binding</keyword>
<accession>A0AAV6U5P9</accession>
<sequence>MSLSGTERSKLLGHRRQRSNSDPQATALLLAQIRRDEGFVCKAAHSNAENGLKTTGRSTSFQILRSTGKKTTGSMRTGSLSSNSRTPISTTPMEVKQQSSRLSVLGRLFKPWKWKRRKKSDKFEQTSRVLERKISSRVTKEELIKRGVLLPDYDIKEEESSPKKSMQKIENNLQSNGSINSDTPSRESRELSNACYQELTRAICTSSFETKAFSPQNTIVTSSQSNYSSTVIPNNCVLPTSHQDYPAVSNSSHHTCLPRNTTPINEIGPIPPPPMFSSSPNLTTKFQPCIALLDQALRERKENCRPPPPTVLLSVQQSSNTETEIVEEIPAKEPHLSAMPKKSALKKKGSTPKVIPKVSFNTPFSMADLNRPLKVAKVPLGGSPPFASPENKENTPLPFAHIGSTPGVINSSNSMLENLLFWRDYYGEDENCKIVAKFARKDCLAMKLAQRPEKQDLVNKNIIHLQSEQERQEVWEQVGSQLIRRLSLRPTAEELEQRNILRNQTSEELKNEIEQKKIMLIRKLSFRPTIEELKEQKIIHFSDYVEVTQAQDYDRRADKPWTRLTPRDKAAIRKELNEFKSIEMEVHAESKHFTRFHRP</sequence>
<keyword evidence="7" id="KW-1185">Reference proteome</keyword>
<feature type="region of interest" description="Disordered" evidence="5">
    <location>
        <begin position="67"/>
        <end position="93"/>
    </location>
</feature>
<proteinExistence type="inferred from homology"/>
<dbReference type="EMBL" id="JAFNEN010000656">
    <property type="protein sequence ID" value="KAG8178955.1"/>
    <property type="molecule type" value="Genomic_DNA"/>
</dbReference>
<protein>
    <recommendedName>
        <fullName evidence="8">Phosphatase and actin regulator</fullName>
    </recommendedName>
</protein>
<feature type="region of interest" description="Disordered" evidence="5">
    <location>
        <begin position="172"/>
        <end position="191"/>
    </location>
</feature>
<evidence type="ECO:0000256" key="1">
    <source>
        <dbReference type="ARBA" id="ARBA00009795"/>
    </source>
</evidence>
<evidence type="ECO:0000256" key="3">
    <source>
        <dbReference type="ARBA" id="ARBA00023203"/>
    </source>
</evidence>
<evidence type="ECO:0000313" key="6">
    <source>
        <dbReference type="EMBL" id="KAG8178955.1"/>
    </source>
</evidence>
<dbReference type="PROSITE" id="PS51073">
    <property type="entry name" value="RPEL"/>
    <property type="match status" value="3"/>
</dbReference>
<feature type="repeat" description="RPEL" evidence="4">
    <location>
        <begin position="128"/>
        <end position="153"/>
    </location>
</feature>
<feature type="compositionally biased region" description="Polar residues" evidence="5">
    <location>
        <begin position="172"/>
        <end position="183"/>
    </location>
</feature>
<dbReference type="PANTHER" id="PTHR12751">
    <property type="entry name" value="PHOSPHATASE AND ACTIN REGULATOR PHACTR"/>
    <property type="match status" value="1"/>
</dbReference>
<dbReference type="Pfam" id="PF02755">
    <property type="entry name" value="RPEL"/>
    <property type="match status" value="4"/>
</dbReference>
<gene>
    <name evidence="6" type="ORF">JTE90_013112</name>
</gene>
<reference evidence="6 7" key="1">
    <citation type="journal article" date="2022" name="Nat. Ecol. Evol.">
        <title>A masculinizing supergene underlies an exaggerated male reproductive morph in a spider.</title>
        <authorList>
            <person name="Hendrickx F."/>
            <person name="De Corte Z."/>
            <person name="Sonet G."/>
            <person name="Van Belleghem S.M."/>
            <person name="Kostlbacher S."/>
            <person name="Vangestel C."/>
        </authorList>
    </citation>
    <scope>NUCLEOTIDE SEQUENCE [LARGE SCALE GENOMIC DNA]</scope>
    <source>
        <strain evidence="6">W744_W776</strain>
    </source>
</reference>
<dbReference type="GO" id="GO:0030036">
    <property type="term" value="P:actin cytoskeleton organization"/>
    <property type="evidence" value="ECO:0007669"/>
    <property type="project" value="TreeGrafter"/>
</dbReference>
<evidence type="ECO:0000256" key="5">
    <source>
        <dbReference type="SAM" id="MobiDB-lite"/>
    </source>
</evidence>
<feature type="region of interest" description="Disordered" evidence="5">
    <location>
        <begin position="1"/>
        <end position="24"/>
    </location>
</feature>
<comment type="caution">
    <text evidence="6">The sequence shown here is derived from an EMBL/GenBank/DDBJ whole genome shotgun (WGS) entry which is preliminary data.</text>
</comment>
<organism evidence="6 7">
    <name type="scientific">Oedothorax gibbosus</name>
    <dbReference type="NCBI Taxonomy" id="931172"/>
    <lineage>
        <taxon>Eukaryota</taxon>
        <taxon>Metazoa</taxon>
        <taxon>Ecdysozoa</taxon>
        <taxon>Arthropoda</taxon>
        <taxon>Chelicerata</taxon>
        <taxon>Arachnida</taxon>
        <taxon>Araneae</taxon>
        <taxon>Araneomorphae</taxon>
        <taxon>Entelegynae</taxon>
        <taxon>Araneoidea</taxon>
        <taxon>Linyphiidae</taxon>
        <taxon>Erigoninae</taxon>
        <taxon>Oedothorax</taxon>
    </lineage>
</organism>
<dbReference type="PANTHER" id="PTHR12751:SF18">
    <property type="entry name" value="PHOSPHATASE AND ACTIN REGULATOR 1"/>
    <property type="match status" value="1"/>
</dbReference>
<dbReference type="AlphaFoldDB" id="A0AAV6U5P9"/>
<evidence type="ECO:0000256" key="2">
    <source>
        <dbReference type="ARBA" id="ARBA00022737"/>
    </source>
</evidence>
<dbReference type="InterPro" id="IPR004018">
    <property type="entry name" value="RPEL_repeat"/>
</dbReference>
<feature type="repeat" description="RPEL" evidence="4">
    <location>
        <begin position="442"/>
        <end position="467"/>
    </location>
</feature>
<feature type="repeat" description="RPEL" evidence="4">
    <location>
        <begin position="480"/>
        <end position="505"/>
    </location>
</feature>
<evidence type="ECO:0008006" key="8">
    <source>
        <dbReference type="Google" id="ProtNLM"/>
    </source>
</evidence>
<dbReference type="Proteomes" id="UP000827092">
    <property type="component" value="Unassembled WGS sequence"/>
</dbReference>
<dbReference type="SMART" id="SM00707">
    <property type="entry name" value="RPEL"/>
    <property type="match status" value="4"/>
</dbReference>
<evidence type="ECO:0000256" key="4">
    <source>
        <dbReference type="PROSITE-ProRule" id="PRU00401"/>
    </source>
</evidence>
<comment type="similarity">
    <text evidence="1">Belongs to the phosphatase and actin regulator family.</text>
</comment>
<dbReference type="Gene3D" id="6.10.140.2130">
    <property type="match status" value="1"/>
</dbReference>
<name>A0AAV6U5P9_9ARAC</name>
<keyword evidence="2" id="KW-0677">Repeat</keyword>
<dbReference type="Gene3D" id="6.10.140.1750">
    <property type="match status" value="1"/>
</dbReference>
<dbReference type="GO" id="GO:0003779">
    <property type="term" value="F:actin binding"/>
    <property type="evidence" value="ECO:0007669"/>
    <property type="project" value="UniProtKB-KW"/>
</dbReference>
<evidence type="ECO:0000313" key="7">
    <source>
        <dbReference type="Proteomes" id="UP000827092"/>
    </source>
</evidence>